<accession>A0A9E6ULZ2</accession>
<evidence type="ECO:0000256" key="1">
    <source>
        <dbReference type="SAM" id="MobiDB-lite"/>
    </source>
</evidence>
<proteinExistence type="predicted"/>
<feature type="region of interest" description="Disordered" evidence="1">
    <location>
        <begin position="93"/>
        <end position="116"/>
    </location>
</feature>
<evidence type="ECO:0000313" key="2">
    <source>
        <dbReference type="EMBL" id="QZN99520.1"/>
    </source>
</evidence>
<reference evidence="2" key="1">
    <citation type="submission" date="2021-08" db="EMBL/GenBank/DDBJ databases">
        <authorList>
            <person name="Zhang H."/>
            <person name="Xu M."/>
            <person name="Yu Z."/>
            <person name="Yang L."/>
            <person name="Cai Y."/>
        </authorList>
    </citation>
    <scope>NUCLEOTIDE SEQUENCE</scope>
    <source>
        <strain evidence="2">CHL1</strain>
    </source>
</reference>
<gene>
    <name evidence="2" type="ORF">K6K41_22870</name>
</gene>
<dbReference type="RefSeq" id="WP_261402601.1">
    <property type="nucleotide sequence ID" value="NZ_CP081869.1"/>
</dbReference>
<dbReference type="Proteomes" id="UP000825701">
    <property type="component" value="Chromosome"/>
</dbReference>
<dbReference type="EMBL" id="CP081869">
    <property type="protein sequence ID" value="QZN99520.1"/>
    <property type="molecule type" value="Genomic_DNA"/>
</dbReference>
<sequence>MAKTIRKFFQLLGLIERNRFEQACDEALAKSIEALQVAPEGKGKATITLTVEIAVQKEMINVVPKIVVKLPDDKAFRGTPFFLWEGEITTQHPNQMDMLEPREVGASRHEPAHERA</sequence>
<keyword evidence="3" id="KW-1185">Reference proteome</keyword>
<feature type="compositionally biased region" description="Basic and acidic residues" evidence="1">
    <location>
        <begin position="99"/>
        <end position="116"/>
    </location>
</feature>
<organism evidence="2 3">
    <name type="scientific">Chenggangzhangella methanolivorans</name>
    <dbReference type="NCBI Taxonomy" id="1437009"/>
    <lineage>
        <taxon>Bacteria</taxon>
        <taxon>Pseudomonadati</taxon>
        <taxon>Pseudomonadota</taxon>
        <taxon>Alphaproteobacteria</taxon>
        <taxon>Hyphomicrobiales</taxon>
        <taxon>Methylopilaceae</taxon>
        <taxon>Chenggangzhangella</taxon>
    </lineage>
</organism>
<dbReference type="KEGG" id="cmet:K6K41_22870"/>
<dbReference type="AlphaFoldDB" id="A0A9E6ULZ2"/>
<evidence type="ECO:0000313" key="3">
    <source>
        <dbReference type="Proteomes" id="UP000825701"/>
    </source>
</evidence>
<name>A0A9E6ULZ2_9HYPH</name>
<protein>
    <submittedName>
        <fullName evidence="2">Uncharacterized protein</fullName>
    </submittedName>
</protein>